<dbReference type="InterPro" id="IPR003690">
    <property type="entry name" value="MTERF"/>
</dbReference>
<evidence type="ECO:0000256" key="8">
    <source>
        <dbReference type="ARBA" id="ARBA00061975"/>
    </source>
</evidence>
<dbReference type="EMBL" id="JAGFMF010012051">
    <property type="protein sequence ID" value="KAG8508283.1"/>
    <property type="molecule type" value="Genomic_DNA"/>
</dbReference>
<evidence type="ECO:0000256" key="6">
    <source>
        <dbReference type="ARBA" id="ARBA00022946"/>
    </source>
</evidence>
<evidence type="ECO:0000256" key="12">
    <source>
        <dbReference type="SAM" id="MobiDB-lite"/>
    </source>
</evidence>
<evidence type="ECO:0000256" key="4">
    <source>
        <dbReference type="ARBA" id="ARBA00022737"/>
    </source>
</evidence>
<name>A0A8J6DJD1_GALPY</name>
<dbReference type="Gene3D" id="1.25.70.10">
    <property type="entry name" value="Transcription termination factor 3, mitochondrial"/>
    <property type="match status" value="1"/>
</dbReference>
<keyword evidence="7" id="KW-0496">Mitochondrion</keyword>
<evidence type="ECO:0000256" key="9">
    <source>
        <dbReference type="ARBA" id="ARBA00074722"/>
    </source>
</evidence>
<comment type="similarity">
    <text evidence="2">Belongs to the mTERF family.</text>
</comment>
<evidence type="ECO:0000256" key="3">
    <source>
        <dbReference type="ARBA" id="ARBA00022552"/>
    </source>
</evidence>
<reference evidence="13" key="1">
    <citation type="journal article" date="2021" name="Evol. Appl.">
        <title>The genome of the Pyrenean desman and the effects of bottlenecks and inbreeding on the genomic landscape of an endangered species.</title>
        <authorList>
            <person name="Escoda L."/>
            <person name="Castresana J."/>
        </authorList>
    </citation>
    <scope>NUCLEOTIDE SEQUENCE</scope>
    <source>
        <strain evidence="13">IBE-C5619</strain>
    </source>
</reference>
<dbReference type="InterPro" id="IPR038538">
    <property type="entry name" value="MTERF_sf"/>
</dbReference>
<feature type="non-terminal residue" evidence="13">
    <location>
        <position position="339"/>
    </location>
</feature>
<evidence type="ECO:0000256" key="1">
    <source>
        <dbReference type="ARBA" id="ARBA00004173"/>
    </source>
</evidence>
<dbReference type="SMART" id="SM00733">
    <property type="entry name" value="Mterf"/>
    <property type="match status" value="3"/>
</dbReference>
<organism evidence="13 14">
    <name type="scientific">Galemys pyrenaicus</name>
    <name type="common">Iberian desman</name>
    <name type="synonym">Pyrenean desman</name>
    <dbReference type="NCBI Taxonomy" id="202257"/>
    <lineage>
        <taxon>Eukaryota</taxon>
        <taxon>Metazoa</taxon>
        <taxon>Chordata</taxon>
        <taxon>Craniata</taxon>
        <taxon>Vertebrata</taxon>
        <taxon>Euteleostomi</taxon>
        <taxon>Mammalia</taxon>
        <taxon>Eutheria</taxon>
        <taxon>Laurasiatheria</taxon>
        <taxon>Eulipotyphla</taxon>
        <taxon>Talpidae</taxon>
        <taxon>Galemys</taxon>
    </lineage>
</organism>
<keyword evidence="5" id="KW-0694">RNA-binding</keyword>
<comment type="subcellular location">
    <subcellularLocation>
        <location evidence="1">Mitochondrion</location>
    </subcellularLocation>
</comment>
<dbReference type="GO" id="GO:0006364">
    <property type="term" value="P:rRNA processing"/>
    <property type="evidence" value="ECO:0007669"/>
    <property type="project" value="UniProtKB-KW"/>
</dbReference>
<gene>
    <name evidence="13" type="ORF">J0S82_011364</name>
</gene>
<comment type="subunit">
    <text evidence="8">Heterodimer with NSUN4; this interaction may be required for NSUN4 recruitment to the mitochondrial large ribosomal subunit.</text>
</comment>
<dbReference type="FunFam" id="1.25.70.10:FF:000011">
    <property type="entry name" value="Mitochondrial transcription termination factor 4"/>
    <property type="match status" value="1"/>
</dbReference>
<keyword evidence="3" id="KW-0698">rRNA processing</keyword>
<dbReference type="PANTHER" id="PTHR13068">
    <property type="entry name" value="CGI-12 PROTEIN-RELATED"/>
    <property type="match status" value="1"/>
</dbReference>
<proteinExistence type="inferred from homology"/>
<dbReference type="Pfam" id="PF02536">
    <property type="entry name" value="mTERF"/>
    <property type="match status" value="1"/>
</dbReference>
<dbReference type="Proteomes" id="UP000700334">
    <property type="component" value="Unassembled WGS sequence"/>
</dbReference>
<dbReference type="OrthoDB" id="9991972at2759"/>
<dbReference type="GO" id="GO:0061668">
    <property type="term" value="P:mitochondrial ribosome assembly"/>
    <property type="evidence" value="ECO:0007669"/>
    <property type="project" value="TreeGrafter"/>
</dbReference>
<comment type="caution">
    <text evidence="13">The sequence shown here is derived from an EMBL/GenBank/DDBJ whole genome shotgun (WGS) entry which is preliminary data.</text>
</comment>
<keyword evidence="14" id="KW-1185">Reference proteome</keyword>
<evidence type="ECO:0000256" key="5">
    <source>
        <dbReference type="ARBA" id="ARBA00022884"/>
    </source>
</evidence>
<feature type="region of interest" description="Disordered" evidence="12">
    <location>
        <begin position="316"/>
        <end position="339"/>
    </location>
</feature>
<sequence length="339" mass="37580">PRHPTASHPALPPRPPGVGVPAPRAVARWRRLGALAWARPALPLRGQERAEAALLRALATVPGGLARRPLAEPRAPASRASAARDSVASRLLDLGFCDAQVGALLAARPGTRPQQLLGVASELLLLGLHPEPACVALTRSPSLLGLPLLQLRKRCSYLRKLGLEEGKLRRVLSCCPEVLSMPQRDLDAVLSVLREKCLFSARQAVEILRRCPHVLRADPTELEYKFQYAHFRMGLKHVEVVRTGFLQYPMAKIRQRHMFLERLGHYQTPDKKGQTQVPNPPLKDILRVSEAEFLARTARAPADEFEVFKKLLAREEDEAPESRLPEDGADRAPEDGEEH</sequence>
<dbReference type="PANTHER" id="PTHR13068:SF203">
    <property type="entry name" value="TRANSCRIPTION TERMINATION FACTOR 4, MITOCHONDRIAL"/>
    <property type="match status" value="1"/>
</dbReference>
<evidence type="ECO:0000256" key="11">
    <source>
        <dbReference type="ARBA" id="ARBA00078040"/>
    </source>
</evidence>
<keyword evidence="4" id="KW-0677">Repeat</keyword>
<evidence type="ECO:0000256" key="2">
    <source>
        <dbReference type="ARBA" id="ARBA00007692"/>
    </source>
</evidence>
<protein>
    <recommendedName>
        <fullName evidence="9">Transcription termination factor 4, mitochondrial</fullName>
    </recommendedName>
    <alternativeName>
        <fullName evidence="10">Mitochondrial transcription termination factor 4</fullName>
    </alternativeName>
    <alternativeName>
        <fullName evidence="11">mTERF domain-containing protein 2</fullName>
    </alternativeName>
</protein>
<keyword evidence="6" id="KW-0809">Transit peptide</keyword>
<dbReference type="GO" id="GO:0003723">
    <property type="term" value="F:RNA binding"/>
    <property type="evidence" value="ECO:0007669"/>
    <property type="project" value="UniProtKB-KW"/>
</dbReference>
<evidence type="ECO:0000256" key="7">
    <source>
        <dbReference type="ARBA" id="ARBA00023128"/>
    </source>
</evidence>
<evidence type="ECO:0000313" key="13">
    <source>
        <dbReference type="EMBL" id="KAG8508283.1"/>
    </source>
</evidence>
<dbReference type="GO" id="GO:0006390">
    <property type="term" value="P:mitochondrial transcription"/>
    <property type="evidence" value="ECO:0007669"/>
    <property type="project" value="TreeGrafter"/>
</dbReference>
<dbReference type="GO" id="GO:0005739">
    <property type="term" value="C:mitochondrion"/>
    <property type="evidence" value="ECO:0007669"/>
    <property type="project" value="UniProtKB-SubCell"/>
</dbReference>
<dbReference type="AlphaFoldDB" id="A0A8J6DJD1"/>
<accession>A0A8J6DJD1</accession>
<evidence type="ECO:0000256" key="10">
    <source>
        <dbReference type="ARBA" id="ARBA00077581"/>
    </source>
</evidence>
<evidence type="ECO:0000313" key="14">
    <source>
        <dbReference type="Proteomes" id="UP000700334"/>
    </source>
</evidence>